<dbReference type="InterPro" id="IPR024771">
    <property type="entry name" value="SUZ"/>
</dbReference>
<feature type="region of interest" description="Disordered" evidence="1">
    <location>
        <begin position="112"/>
        <end position="144"/>
    </location>
</feature>
<sequence>MTSVIPTNDGVVDDWESLPSDHVSQLAEQKQAMLKQQQQSAAAEEKCLNDEKPAIDQGIGSIIQKPLRLLKREQPTRLSRTSESEDASKALAKLTLDERIANYDKIRERIFNGEDGKKPETSKESTVSNGKSENGAKGGPTEANGVIVEPINHLTHVPMLSEDTRKSNVGPIQPMQIPPPQTHFYHRPMDHSASMIPPMNPHMMMMHGGNPNVSSGFGQTNRQPFPSPAPFVPPPTWMPPPPPMDLTLPYGHPPPNLGQGIYCPSTTAWLPPPPSILPHQTVAGGGRIPPAQPVPLKNIKIQPPNNKSNLSQPSKRQNGQKINRNTGTSKRSN</sequence>
<name>A0A811KII3_BURXY</name>
<protein>
    <submittedName>
        <fullName evidence="3">(pine wood nematode) hypothetical protein</fullName>
    </submittedName>
</protein>
<dbReference type="EMBL" id="CAJFCV020000002">
    <property type="protein sequence ID" value="CAG9097518.1"/>
    <property type="molecule type" value="Genomic_DNA"/>
</dbReference>
<feature type="compositionally biased region" description="Polar residues" evidence="1">
    <location>
        <begin position="303"/>
        <end position="333"/>
    </location>
</feature>
<reference evidence="3" key="1">
    <citation type="submission" date="2020-09" db="EMBL/GenBank/DDBJ databases">
        <authorList>
            <person name="Kikuchi T."/>
        </authorList>
    </citation>
    <scope>NUCLEOTIDE SEQUENCE</scope>
    <source>
        <strain evidence="3">Ka4C1</strain>
    </source>
</reference>
<dbReference type="Proteomes" id="UP000659654">
    <property type="component" value="Unassembled WGS sequence"/>
</dbReference>
<gene>
    <name evidence="3" type="ORF">BXYJ_LOCUS4100</name>
</gene>
<evidence type="ECO:0000313" key="3">
    <source>
        <dbReference type="EMBL" id="CAD5215579.1"/>
    </source>
</evidence>
<dbReference type="OrthoDB" id="10507907at2759"/>
<accession>A0A811KII3</accession>
<evidence type="ECO:0000256" key="1">
    <source>
        <dbReference type="SAM" id="MobiDB-lite"/>
    </source>
</evidence>
<dbReference type="Pfam" id="PF12752">
    <property type="entry name" value="SUZ"/>
    <property type="match status" value="1"/>
</dbReference>
<feature type="compositionally biased region" description="Basic and acidic residues" evidence="1">
    <location>
        <begin position="112"/>
        <end position="123"/>
    </location>
</feature>
<feature type="region of interest" description="Disordered" evidence="1">
    <location>
        <begin position="274"/>
        <end position="333"/>
    </location>
</feature>
<dbReference type="Proteomes" id="UP000582659">
    <property type="component" value="Unassembled WGS sequence"/>
</dbReference>
<comment type="caution">
    <text evidence="3">The sequence shown here is derived from an EMBL/GenBank/DDBJ whole genome shotgun (WGS) entry which is preliminary data.</text>
</comment>
<dbReference type="EMBL" id="CAJFDI010000002">
    <property type="protein sequence ID" value="CAD5215579.1"/>
    <property type="molecule type" value="Genomic_DNA"/>
</dbReference>
<proteinExistence type="predicted"/>
<evidence type="ECO:0000313" key="4">
    <source>
        <dbReference type="Proteomes" id="UP000659654"/>
    </source>
</evidence>
<evidence type="ECO:0000259" key="2">
    <source>
        <dbReference type="Pfam" id="PF12752"/>
    </source>
</evidence>
<feature type="domain" description="SUZ" evidence="2">
    <location>
        <begin position="65"/>
        <end position="114"/>
    </location>
</feature>
<dbReference type="AlphaFoldDB" id="A0A811KII3"/>
<keyword evidence="4" id="KW-1185">Reference proteome</keyword>
<organism evidence="3 4">
    <name type="scientific">Bursaphelenchus xylophilus</name>
    <name type="common">Pinewood nematode worm</name>
    <name type="synonym">Aphelenchoides xylophilus</name>
    <dbReference type="NCBI Taxonomy" id="6326"/>
    <lineage>
        <taxon>Eukaryota</taxon>
        <taxon>Metazoa</taxon>
        <taxon>Ecdysozoa</taxon>
        <taxon>Nematoda</taxon>
        <taxon>Chromadorea</taxon>
        <taxon>Rhabditida</taxon>
        <taxon>Tylenchina</taxon>
        <taxon>Tylenchomorpha</taxon>
        <taxon>Aphelenchoidea</taxon>
        <taxon>Aphelenchoididae</taxon>
        <taxon>Bursaphelenchus</taxon>
    </lineage>
</organism>